<protein>
    <recommendedName>
        <fullName evidence="5">Ribosome maturation factor RimM</fullName>
    </recommendedName>
</protein>
<name>A0ABV0KIR3_9CYAN</name>
<dbReference type="InterPro" id="IPR011961">
    <property type="entry name" value="RimM"/>
</dbReference>
<comment type="caution">
    <text evidence="8">The sequence shown here is derived from an EMBL/GenBank/DDBJ whole genome shotgun (WGS) entry which is preliminary data.</text>
</comment>
<dbReference type="InterPro" id="IPR011033">
    <property type="entry name" value="PRC_barrel-like_sf"/>
</dbReference>
<dbReference type="NCBIfam" id="TIGR02273">
    <property type="entry name" value="16S_RimM"/>
    <property type="match status" value="1"/>
</dbReference>
<comment type="similarity">
    <text evidence="5">Belongs to the RimM family.</text>
</comment>
<keyword evidence="9" id="KW-1185">Reference proteome</keyword>
<evidence type="ECO:0000256" key="5">
    <source>
        <dbReference type="HAMAP-Rule" id="MF_00014"/>
    </source>
</evidence>
<comment type="subcellular location">
    <subcellularLocation>
        <location evidence="5">Cytoplasm</location>
    </subcellularLocation>
</comment>
<dbReference type="Gene3D" id="2.30.30.240">
    <property type="entry name" value="PRC-barrel domain"/>
    <property type="match status" value="1"/>
</dbReference>
<dbReference type="PANTHER" id="PTHR33692:SF1">
    <property type="entry name" value="RIBOSOME MATURATION FACTOR RIMM"/>
    <property type="match status" value="1"/>
</dbReference>
<comment type="subunit">
    <text evidence="5">Binds ribosomal protein uS19.</text>
</comment>
<evidence type="ECO:0000256" key="2">
    <source>
        <dbReference type="ARBA" id="ARBA00022517"/>
    </source>
</evidence>
<dbReference type="SUPFAM" id="SSF50346">
    <property type="entry name" value="PRC-barrel domain"/>
    <property type="match status" value="1"/>
</dbReference>
<evidence type="ECO:0000256" key="3">
    <source>
        <dbReference type="ARBA" id="ARBA00022552"/>
    </source>
</evidence>
<dbReference type="InterPro" id="IPR056792">
    <property type="entry name" value="PRC_RimM"/>
</dbReference>
<feature type="domain" description="RimM N-terminal" evidence="6">
    <location>
        <begin position="2"/>
        <end position="75"/>
    </location>
</feature>
<proteinExistence type="inferred from homology"/>
<evidence type="ECO:0000313" key="8">
    <source>
        <dbReference type="EMBL" id="MEP1059133.1"/>
    </source>
</evidence>
<dbReference type="HAMAP" id="MF_00014">
    <property type="entry name" value="Ribosome_mat_RimM"/>
    <property type="match status" value="1"/>
</dbReference>
<dbReference type="InterPro" id="IPR002676">
    <property type="entry name" value="RimM_N"/>
</dbReference>
<dbReference type="SUPFAM" id="SSF50447">
    <property type="entry name" value="Translation proteins"/>
    <property type="match status" value="1"/>
</dbReference>
<dbReference type="InterPro" id="IPR036976">
    <property type="entry name" value="RimM_N_sf"/>
</dbReference>
<reference evidence="8 9" key="1">
    <citation type="submission" date="2022-04" db="EMBL/GenBank/DDBJ databases">
        <title>Positive selection, recombination, and allopatry shape intraspecific diversity of widespread and dominant cyanobacteria.</title>
        <authorList>
            <person name="Wei J."/>
            <person name="Shu W."/>
            <person name="Hu C."/>
        </authorList>
    </citation>
    <scope>NUCLEOTIDE SEQUENCE [LARGE SCALE GENOMIC DNA]</scope>
    <source>
        <strain evidence="8 9">AS-A4</strain>
    </source>
</reference>
<evidence type="ECO:0000259" key="7">
    <source>
        <dbReference type="Pfam" id="PF24986"/>
    </source>
</evidence>
<dbReference type="Pfam" id="PF24986">
    <property type="entry name" value="PRC_RimM"/>
    <property type="match status" value="1"/>
</dbReference>
<dbReference type="EMBL" id="JAMPLM010000009">
    <property type="protein sequence ID" value="MEP1059133.1"/>
    <property type="molecule type" value="Genomic_DNA"/>
</dbReference>
<gene>
    <name evidence="5 8" type="primary">rimM</name>
    <name evidence="8" type="ORF">NDI38_11855</name>
</gene>
<evidence type="ECO:0000256" key="1">
    <source>
        <dbReference type="ARBA" id="ARBA00022490"/>
    </source>
</evidence>
<dbReference type="PANTHER" id="PTHR33692">
    <property type="entry name" value="RIBOSOME MATURATION FACTOR RIMM"/>
    <property type="match status" value="1"/>
</dbReference>
<comment type="domain">
    <text evidence="5">The PRC barrel domain binds ribosomal protein uS19.</text>
</comment>
<comment type="function">
    <text evidence="5">An accessory protein needed during the final step in the assembly of 30S ribosomal subunit, possibly for assembly of the head region. Essential for efficient processing of 16S rRNA. May be needed both before and after RbfA during the maturation of 16S rRNA. It has affinity for free ribosomal 30S subunits but not for 70S ribosomes.</text>
</comment>
<keyword evidence="2 5" id="KW-0690">Ribosome biogenesis</keyword>
<sequence>MKGEVRVYPESDFPERFLIPGTRWLQRSPSTAPEPIELVRGRYLDGKGLYVVQFAGVTDRDQAEALRDGQLFVPEGDRPPLEEGEFHILDLIGLAVFDQATQVLIGTVSSIIQAGNTLLEVQRNAAEATKQPTVLIPFVEAIVPLVDLQQRRIEITPPPGLIE</sequence>
<dbReference type="Proteomes" id="UP001476950">
    <property type="component" value="Unassembled WGS sequence"/>
</dbReference>
<feature type="domain" description="Ribosome maturation factor RimM PRC barrel" evidence="7">
    <location>
        <begin position="90"/>
        <end position="161"/>
    </location>
</feature>
<dbReference type="Gene3D" id="2.40.30.60">
    <property type="entry name" value="RimM"/>
    <property type="match status" value="1"/>
</dbReference>
<organism evidence="8 9">
    <name type="scientific">Stenomitos frigidus AS-A4</name>
    <dbReference type="NCBI Taxonomy" id="2933935"/>
    <lineage>
        <taxon>Bacteria</taxon>
        <taxon>Bacillati</taxon>
        <taxon>Cyanobacteriota</taxon>
        <taxon>Cyanophyceae</taxon>
        <taxon>Leptolyngbyales</taxon>
        <taxon>Leptolyngbyaceae</taxon>
        <taxon>Stenomitos</taxon>
    </lineage>
</organism>
<keyword evidence="4 5" id="KW-0143">Chaperone</keyword>
<dbReference type="InterPro" id="IPR009000">
    <property type="entry name" value="Transl_B-barrel_sf"/>
</dbReference>
<evidence type="ECO:0000313" key="9">
    <source>
        <dbReference type="Proteomes" id="UP001476950"/>
    </source>
</evidence>
<keyword evidence="3 5" id="KW-0698">rRNA processing</keyword>
<accession>A0ABV0KIR3</accession>
<dbReference type="Pfam" id="PF01782">
    <property type="entry name" value="RimM"/>
    <property type="match status" value="1"/>
</dbReference>
<keyword evidence="1 5" id="KW-0963">Cytoplasm</keyword>
<evidence type="ECO:0000256" key="4">
    <source>
        <dbReference type="ARBA" id="ARBA00023186"/>
    </source>
</evidence>
<evidence type="ECO:0000259" key="6">
    <source>
        <dbReference type="Pfam" id="PF01782"/>
    </source>
</evidence>